<sequence>MLLREVILRLCLPNRVVIHIRASHYNSPPLPLAAETYAADSHLGWERIRFYVNDKRAKSKTHPSKDADR</sequence>
<name>A0A2S6IA05_9BACT</name>
<organism evidence="1 2">
    <name type="scientific">Neolewinella xylanilytica</name>
    <dbReference type="NCBI Taxonomy" id="1514080"/>
    <lineage>
        <taxon>Bacteria</taxon>
        <taxon>Pseudomonadati</taxon>
        <taxon>Bacteroidota</taxon>
        <taxon>Saprospiria</taxon>
        <taxon>Saprospirales</taxon>
        <taxon>Lewinellaceae</taxon>
        <taxon>Neolewinella</taxon>
    </lineage>
</organism>
<accession>A0A2S6IA05</accession>
<keyword evidence="2" id="KW-1185">Reference proteome</keyword>
<protein>
    <submittedName>
        <fullName evidence="1">Uncharacterized protein</fullName>
    </submittedName>
</protein>
<evidence type="ECO:0000313" key="2">
    <source>
        <dbReference type="Proteomes" id="UP000237662"/>
    </source>
</evidence>
<comment type="caution">
    <text evidence="1">The sequence shown here is derived from an EMBL/GenBank/DDBJ whole genome shotgun (WGS) entry which is preliminary data.</text>
</comment>
<dbReference type="Proteomes" id="UP000237662">
    <property type="component" value="Unassembled WGS sequence"/>
</dbReference>
<evidence type="ECO:0000313" key="1">
    <source>
        <dbReference type="EMBL" id="PPK88312.1"/>
    </source>
</evidence>
<gene>
    <name evidence="1" type="ORF">CLV84_1277</name>
</gene>
<dbReference type="AlphaFoldDB" id="A0A2S6IA05"/>
<reference evidence="1 2" key="1">
    <citation type="submission" date="2018-02" db="EMBL/GenBank/DDBJ databases">
        <title>Genomic Encyclopedia of Archaeal and Bacterial Type Strains, Phase II (KMG-II): from individual species to whole genera.</title>
        <authorList>
            <person name="Goeker M."/>
        </authorList>
    </citation>
    <scope>NUCLEOTIDE SEQUENCE [LARGE SCALE GENOMIC DNA]</scope>
    <source>
        <strain evidence="1 2">DSM 29526</strain>
    </source>
</reference>
<dbReference type="EMBL" id="PTJC01000005">
    <property type="protein sequence ID" value="PPK88312.1"/>
    <property type="molecule type" value="Genomic_DNA"/>
</dbReference>
<proteinExistence type="predicted"/>